<evidence type="ECO:0008006" key="7">
    <source>
        <dbReference type="Google" id="ProtNLM"/>
    </source>
</evidence>
<feature type="compositionally biased region" description="Low complexity" evidence="1">
    <location>
        <begin position="764"/>
        <end position="783"/>
    </location>
</feature>
<feature type="region of interest" description="Disordered" evidence="1">
    <location>
        <begin position="143"/>
        <end position="185"/>
    </location>
</feature>
<dbReference type="PANTHER" id="PTHR11731">
    <property type="entry name" value="PROTEASE FAMILY S9B,C DIPEPTIDYL-PEPTIDASE IV-RELATED"/>
    <property type="match status" value="1"/>
</dbReference>
<dbReference type="PANTHER" id="PTHR11731:SF118">
    <property type="entry name" value="BLR1971 PROTEIN"/>
    <property type="match status" value="1"/>
</dbReference>
<dbReference type="Pfam" id="PF00930">
    <property type="entry name" value="DPPIV_N"/>
    <property type="match status" value="1"/>
</dbReference>
<accession>A0A6C2YGU1</accession>
<feature type="chain" id="PRO_5036172677" description="Peptidase S9 prolyl oligopeptidase catalytic domain-containing protein" evidence="2">
    <location>
        <begin position="26"/>
        <end position="783"/>
    </location>
</feature>
<dbReference type="SUPFAM" id="SSF82171">
    <property type="entry name" value="DPP6 N-terminal domain-like"/>
    <property type="match status" value="1"/>
</dbReference>
<dbReference type="GO" id="GO:0004177">
    <property type="term" value="F:aminopeptidase activity"/>
    <property type="evidence" value="ECO:0007669"/>
    <property type="project" value="UniProtKB-KW"/>
</dbReference>
<dbReference type="InterPro" id="IPR001375">
    <property type="entry name" value="Peptidase_S9_cat"/>
</dbReference>
<evidence type="ECO:0000259" key="4">
    <source>
        <dbReference type="Pfam" id="PF00930"/>
    </source>
</evidence>
<evidence type="ECO:0000313" key="5">
    <source>
        <dbReference type="EMBL" id="VIP00574.1"/>
    </source>
</evidence>
<dbReference type="KEGG" id="tim:GMBLW1_33860"/>
<gene>
    <name evidence="5" type="ORF">GMBLW1_33860</name>
</gene>
<feature type="region of interest" description="Disordered" evidence="1">
    <location>
        <begin position="758"/>
        <end position="783"/>
    </location>
</feature>
<dbReference type="InParanoid" id="A0A6C2YGU1"/>
<name>A0A6C2YGU1_9BACT</name>
<feature type="domain" description="Peptidase S9 prolyl oligopeptidase catalytic" evidence="3">
    <location>
        <begin position="561"/>
        <end position="750"/>
    </location>
</feature>
<dbReference type="Pfam" id="PF00326">
    <property type="entry name" value="Peptidase_S9"/>
    <property type="match status" value="1"/>
</dbReference>
<keyword evidence="5" id="KW-0645">Protease</keyword>
<dbReference type="PROSITE" id="PS51257">
    <property type="entry name" value="PROKAR_LIPOPROTEIN"/>
    <property type="match status" value="1"/>
</dbReference>
<dbReference type="AlphaFoldDB" id="A0A6C2YGU1"/>
<sequence length="783" mass="88042">MRNRCSPVRLSIAGLLLIACSSGWAWGQGSRADYDRAEKLGGLFAGKVRNERIEPRWSEDRAFVFYRRETSPNEREYVLIDLNNGQRAPMFDAEKLAAALAKELKQAVSPKQLPIGNTVLHSGNDVLSFDANGKRLGWNRQSNELLTGDKVPKVAAEPNDPQPVAGGRRGGNRPPRARTEPPAKRDWVPFLKDHNVWVREVKSGMIFPMTKDGTEKSPYQGDFRISPNGQKVVCTKLTRGLNRQIPLVESSPKDSIHSKLIMLPYVKPGDEIDTFQPFLFDLTKQQAIAIASRELFDRPWSISDIEWESDSSRFLFLYNQRGHQVMRWIAVDATSGAAKAIIDEKTSTFIDWTRKVYRAKIADTNDLIWMSERSGWNHLYRIDGQTGAVKNPITKGEWVVRDVVRVTGQGNDTELLLKVGGIQPGEDPYHIHFIRVKVDGTGLTRLTDGDGTHDIQFSPDGKTYIDRYSRVDLAPITEIRRTADGKKIAELERADDRALVAAGWQRPERFVSMGRDDKTPIYGIIFRPMKFDPKKKYPIVEDIYAGPHDSHTPKEFRSHYGMQSVAELGFIVVKMDGMGTSNRSKAFHDVCWKNLGDSGFPDRIRWMKAAAAKYPYLDTSRVGVFGTSAGGQSALRALLAHPDFYKVAVSDCGCHDNRVDKIWWNEQWMGYPVGPHYAEQSNVTQAHKLEGKLMLMVGELDKNVDPASTYQVVDALIKANKDFDLIVFPGAGHGSGSPYAQRRRRDFLVRHLLNVEPRWESKQSPSKAAAPKTTAAPKSAKPR</sequence>
<dbReference type="InterPro" id="IPR050278">
    <property type="entry name" value="Serine_Prot_S9B/DPPIV"/>
</dbReference>
<proteinExistence type="predicted"/>
<dbReference type="GO" id="GO:0008236">
    <property type="term" value="F:serine-type peptidase activity"/>
    <property type="evidence" value="ECO:0007669"/>
    <property type="project" value="InterPro"/>
</dbReference>
<evidence type="ECO:0000313" key="6">
    <source>
        <dbReference type="Proteomes" id="UP000464378"/>
    </source>
</evidence>
<evidence type="ECO:0000256" key="2">
    <source>
        <dbReference type="SAM" id="SignalP"/>
    </source>
</evidence>
<keyword evidence="2" id="KW-0732">Signal</keyword>
<dbReference type="GO" id="GO:0006508">
    <property type="term" value="P:proteolysis"/>
    <property type="evidence" value="ECO:0007669"/>
    <property type="project" value="InterPro"/>
</dbReference>
<dbReference type="EMBL" id="LR586016">
    <property type="protein sequence ID" value="VIP00574.1"/>
    <property type="molecule type" value="Genomic_DNA"/>
</dbReference>
<keyword evidence="5" id="KW-0031">Aminopeptidase</keyword>
<dbReference type="SUPFAM" id="SSF53474">
    <property type="entry name" value="alpha/beta-Hydrolases"/>
    <property type="match status" value="1"/>
</dbReference>
<dbReference type="RefSeq" id="WP_162655784.1">
    <property type="nucleotide sequence ID" value="NZ_LR593887.1"/>
</dbReference>
<dbReference type="Proteomes" id="UP000464378">
    <property type="component" value="Chromosome"/>
</dbReference>
<dbReference type="Gene3D" id="2.140.10.30">
    <property type="entry name" value="Dipeptidylpeptidase IV, N-terminal domain"/>
    <property type="match status" value="1"/>
</dbReference>
<organism evidence="5">
    <name type="scientific">Tuwongella immobilis</name>
    <dbReference type="NCBI Taxonomy" id="692036"/>
    <lineage>
        <taxon>Bacteria</taxon>
        <taxon>Pseudomonadati</taxon>
        <taxon>Planctomycetota</taxon>
        <taxon>Planctomycetia</taxon>
        <taxon>Gemmatales</taxon>
        <taxon>Gemmataceae</taxon>
        <taxon>Tuwongella</taxon>
    </lineage>
</organism>
<dbReference type="InterPro" id="IPR002469">
    <property type="entry name" value="Peptidase_S9B_N"/>
</dbReference>
<evidence type="ECO:0000259" key="3">
    <source>
        <dbReference type="Pfam" id="PF00326"/>
    </source>
</evidence>
<evidence type="ECO:0000256" key="1">
    <source>
        <dbReference type="SAM" id="MobiDB-lite"/>
    </source>
</evidence>
<dbReference type="Gene3D" id="3.40.50.1820">
    <property type="entry name" value="alpha/beta hydrolase"/>
    <property type="match status" value="1"/>
</dbReference>
<feature type="signal peptide" evidence="2">
    <location>
        <begin position="1"/>
        <end position="25"/>
    </location>
</feature>
<protein>
    <recommendedName>
        <fullName evidence="7">Peptidase S9 prolyl oligopeptidase catalytic domain-containing protein</fullName>
    </recommendedName>
</protein>
<dbReference type="InterPro" id="IPR029058">
    <property type="entry name" value="AB_hydrolase_fold"/>
</dbReference>
<reference evidence="5" key="1">
    <citation type="submission" date="2019-04" db="EMBL/GenBank/DDBJ databases">
        <authorList>
            <consortium name="Science for Life Laboratories"/>
        </authorList>
    </citation>
    <scope>NUCLEOTIDE SEQUENCE</scope>
    <source>
        <strain evidence="5">MBLW1</strain>
    </source>
</reference>
<dbReference type="EMBL" id="LR593887">
    <property type="protein sequence ID" value="VTR96566.1"/>
    <property type="molecule type" value="Genomic_DNA"/>
</dbReference>
<keyword evidence="6" id="KW-1185">Reference proteome</keyword>
<feature type="domain" description="Dipeptidylpeptidase IV N-terminal" evidence="4">
    <location>
        <begin position="184"/>
        <end position="474"/>
    </location>
</feature>
<keyword evidence="5" id="KW-0378">Hydrolase</keyword>